<accession>A0AAN0RM93</accession>
<evidence type="ECO:0000256" key="5">
    <source>
        <dbReference type="ARBA" id="ARBA00023110"/>
    </source>
</evidence>
<dbReference type="SUPFAM" id="SSF109998">
    <property type="entry name" value="Triger factor/SurA peptide-binding domain-like"/>
    <property type="match status" value="1"/>
</dbReference>
<dbReference type="EC" id="5.2.1.8" evidence="3"/>
<keyword evidence="5 8" id="KW-0697">Rotamase</keyword>
<dbReference type="InterPro" id="IPR027304">
    <property type="entry name" value="Trigger_fact/SurA_dom_sf"/>
</dbReference>
<evidence type="ECO:0000256" key="2">
    <source>
        <dbReference type="ARBA" id="ARBA00007656"/>
    </source>
</evidence>
<sequence length="277" mass="30295">MAKSSTIFRNIAFTLFLSTPLAAQEANLTTVVATVNGTELTLAHVLDIKRQLPEQYRNLEDSVLFNGIIEQLVQQQLLASSVETPPSWLPTAMENQERNLLSTTVIEDIRAGALSDAALQSAYEAKFPAGGGEAEYQASHILLETEDKARELLKLLDEGADFATLAQEHSTGPSGPRGGDLGWFGKGQMVKPFEDAVLNMEPDTYTGPVQTQFGYHLILLRDRRVMAPPSFEEVRGELEVELQNAAVEAHLRALMDEADVTLLSDSIDPSVLSTLDQ</sequence>
<evidence type="ECO:0000256" key="3">
    <source>
        <dbReference type="ARBA" id="ARBA00013194"/>
    </source>
</evidence>
<proteinExistence type="inferred from homology"/>
<dbReference type="KEGG" id="ptp:RCA23_c30940"/>
<dbReference type="InterPro" id="IPR046357">
    <property type="entry name" value="PPIase_dom_sf"/>
</dbReference>
<evidence type="ECO:0000256" key="7">
    <source>
        <dbReference type="ARBA" id="ARBA00031484"/>
    </source>
</evidence>
<evidence type="ECO:0000313" key="11">
    <source>
        <dbReference type="EMBL" id="AII88594.1"/>
    </source>
</evidence>
<comment type="catalytic activity">
    <reaction evidence="1">
        <text>[protein]-peptidylproline (omega=180) = [protein]-peptidylproline (omega=0)</text>
        <dbReference type="Rhea" id="RHEA:16237"/>
        <dbReference type="Rhea" id="RHEA-COMP:10747"/>
        <dbReference type="Rhea" id="RHEA-COMP:10748"/>
        <dbReference type="ChEBI" id="CHEBI:83833"/>
        <dbReference type="ChEBI" id="CHEBI:83834"/>
        <dbReference type="EC" id="5.2.1.8"/>
    </reaction>
</comment>
<comment type="similarity">
    <text evidence="2">Belongs to the PpiC/parvulin rotamase family.</text>
</comment>
<dbReference type="SUPFAM" id="SSF54534">
    <property type="entry name" value="FKBP-like"/>
    <property type="match status" value="1"/>
</dbReference>
<dbReference type="PANTHER" id="PTHR47245:SF2">
    <property type="entry name" value="PEPTIDYL-PROLYL CIS-TRANS ISOMERASE HP_0175-RELATED"/>
    <property type="match status" value="1"/>
</dbReference>
<dbReference type="InterPro" id="IPR000297">
    <property type="entry name" value="PPIase_PpiC"/>
</dbReference>
<keyword evidence="12" id="KW-1185">Reference proteome</keyword>
<evidence type="ECO:0000313" key="12">
    <source>
        <dbReference type="Proteomes" id="UP000028680"/>
    </source>
</evidence>
<name>A0AAN0RM93_9RHOB</name>
<evidence type="ECO:0000256" key="4">
    <source>
        <dbReference type="ARBA" id="ARBA00018370"/>
    </source>
</evidence>
<evidence type="ECO:0000256" key="9">
    <source>
        <dbReference type="SAM" id="SignalP"/>
    </source>
</evidence>
<keyword evidence="8 11" id="KW-0413">Isomerase</keyword>
<reference evidence="11 12" key="1">
    <citation type="journal article" date="2014" name="ISME J.">
        <title>Adaptation of an abundant Roseobacter RCA organism to pelagic systems revealed by genomic and transcriptomic analyses.</title>
        <authorList>
            <person name="Voget S."/>
            <person name="Wemheuer B."/>
            <person name="Brinkhoff T."/>
            <person name="Vollmers J."/>
            <person name="Dietrich S."/>
            <person name="Giebel H.A."/>
            <person name="Beardsley C."/>
            <person name="Sardemann C."/>
            <person name="Bakenhus I."/>
            <person name="Billerbeck S."/>
            <person name="Daniel R."/>
            <person name="Simon M."/>
        </authorList>
    </citation>
    <scope>NUCLEOTIDE SEQUENCE [LARGE SCALE GENOMIC DNA]</scope>
    <source>
        <strain evidence="11 12">RCA23</strain>
    </source>
</reference>
<gene>
    <name evidence="11" type="ORF">RCA23_c30940</name>
</gene>
<dbReference type="Pfam" id="PF13616">
    <property type="entry name" value="Rotamase_3"/>
    <property type="match status" value="1"/>
</dbReference>
<feature type="domain" description="PpiC" evidence="10">
    <location>
        <begin position="133"/>
        <end position="222"/>
    </location>
</feature>
<evidence type="ECO:0000256" key="8">
    <source>
        <dbReference type="PROSITE-ProRule" id="PRU00278"/>
    </source>
</evidence>
<evidence type="ECO:0000259" key="10">
    <source>
        <dbReference type="PROSITE" id="PS50198"/>
    </source>
</evidence>
<evidence type="ECO:0000256" key="6">
    <source>
        <dbReference type="ARBA" id="ARBA00030642"/>
    </source>
</evidence>
<protein>
    <recommendedName>
        <fullName evidence="4">Parvulin-like PPIase</fullName>
        <ecNumber evidence="3">5.2.1.8</ecNumber>
    </recommendedName>
    <alternativeName>
        <fullName evidence="6">Peptidyl-prolyl cis-trans isomerase plp</fullName>
    </alternativeName>
    <alternativeName>
        <fullName evidence="7">Rotamase plp</fullName>
    </alternativeName>
</protein>
<organism evidence="11 12">
    <name type="scientific">Planktomarina temperata RCA23</name>
    <dbReference type="NCBI Taxonomy" id="666509"/>
    <lineage>
        <taxon>Bacteria</taxon>
        <taxon>Pseudomonadati</taxon>
        <taxon>Pseudomonadota</taxon>
        <taxon>Alphaproteobacteria</taxon>
        <taxon>Rhodobacterales</taxon>
        <taxon>Paracoccaceae</taxon>
        <taxon>Planktomarina</taxon>
    </lineage>
</organism>
<dbReference type="GO" id="GO:0003755">
    <property type="term" value="F:peptidyl-prolyl cis-trans isomerase activity"/>
    <property type="evidence" value="ECO:0007669"/>
    <property type="project" value="UniProtKB-KW"/>
</dbReference>
<dbReference type="Gene3D" id="3.10.50.40">
    <property type="match status" value="1"/>
</dbReference>
<dbReference type="EMBL" id="CP003984">
    <property type="protein sequence ID" value="AII88594.1"/>
    <property type="molecule type" value="Genomic_DNA"/>
</dbReference>
<dbReference type="InterPro" id="IPR023058">
    <property type="entry name" value="PPIase_PpiC_CS"/>
</dbReference>
<feature type="chain" id="PRO_5042918194" description="Parvulin-like PPIase" evidence="9">
    <location>
        <begin position="24"/>
        <end position="277"/>
    </location>
</feature>
<evidence type="ECO:0000256" key="1">
    <source>
        <dbReference type="ARBA" id="ARBA00000971"/>
    </source>
</evidence>
<keyword evidence="9" id="KW-0732">Signal</keyword>
<dbReference type="Proteomes" id="UP000028680">
    <property type="component" value="Chromosome"/>
</dbReference>
<dbReference type="AlphaFoldDB" id="A0AAN0RM93"/>
<dbReference type="PANTHER" id="PTHR47245">
    <property type="entry name" value="PEPTIDYLPROLYL ISOMERASE"/>
    <property type="match status" value="1"/>
</dbReference>
<dbReference type="RefSeq" id="WP_044051118.1">
    <property type="nucleotide sequence ID" value="NZ_CP003984.1"/>
</dbReference>
<feature type="signal peptide" evidence="9">
    <location>
        <begin position="1"/>
        <end position="23"/>
    </location>
</feature>
<dbReference type="PROSITE" id="PS01096">
    <property type="entry name" value="PPIC_PPIASE_1"/>
    <property type="match status" value="1"/>
</dbReference>
<dbReference type="InterPro" id="IPR050245">
    <property type="entry name" value="PrsA_foldase"/>
</dbReference>
<dbReference type="PROSITE" id="PS50198">
    <property type="entry name" value="PPIC_PPIASE_2"/>
    <property type="match status" value="1"/>
</dbReference>